<sequence length="280" mass="32143">MEEAKARVPSSLELTKRNTESAVIQPIEPVRKTVSELTSLEWTEILQKDKITTEFNLSIFQTLYSFEDHKTYASQIAIILGTNHQHLNLEVGRYAKRIAEFYEIDFTARSAREFKFWDLFFNGWDEGTKFVWQLRPEIVEALEATGLTGEEHFLDEFSLNNHEELFEGLKRTITVNSYERNPKARQLCVKHWKAICAVCSFDFEKTYGEIGRGFIHVHHVTPVSTIGKSYQIDPIKDLIPVCPNCHAMIHSQGPPLSINDLKSKLNQEPIGKITKAPCKS</sequence>
<gene>
    <name evidence="2" type="ORF">F0145_19945</name>
</gene>
<dbReference type="InterPro" id="IPR003615">
    <property type="entry name" value="HNH_nuc"/>
</dbReference>
<reference evidence="2 3" key="1">
    <citation type="submission" date="2019-09" db="EMBL/GenBank/DDBJ databases">
        <title>Genome sequence and assembly of Adhaeribacter sp.</title>
        <authorList>
            <person name="Chhetri G."/>
        </authorList>
    </citation>
    <scope>NUCLEOTIDE SEQUENCE [LARGE SCALE GENOMIC DNA]</scope>
    <source>
        <strain evidence="2 3">DK36</strain>
    </source>
</reference>
<proteinExistence type="predicted"/>
<dbReference type="GO" id="GO:0004519">
    <property type="term" value="F:endonuclease activity"/>
    <property type="evidence" value="ECO:0007669"/>
    <property type="project" value="InterPro"/>
</dbReference>
<evidence type="ECO:0000259" key="1">
    <source>
        <dbReference type="Pfam" id="PF01844"/>
    </source>
</evidence>
<dbReference type="GO" id="GO:0008270">
    <property type="term" value="F:zinc ion binding"/>
    <property type="evidence" value="ECO:0007669"/>
    <property type="project" value="InterPro"/>
</dbReference>
<organism evidence="2 3">
    <name type="scientific">Adhaeribacter rhizoryzae</name>
    <dbReference type="NCBI Taxonomy" id="2607907"/>
    <lineage>
        <taxon>Bacteria</taxon>
        <taxon>Pseudomonadati</taxon>
        <taxon>Bacteroidota</taxon>
        <taxon>Cytophagia</taxon>
        <taxon>Cytophagales</taxon>
        <taxon>Hymenobacteraceae</taxon>
        <taxon>Adhaeribacter</taxon>
    </lineage>
</organism>
<dbReference type="AlphaFoldDB" id="A0A5M6D417"/>
<dbReference type="GO" id="GO:0003676">
    <property type="term" value="F:nucleic acid binding"/>
    <property type="evidence" value="ECO:0007669"/>
    <property type="project" value="InterPro"/>
</dbReference>
<dbReference type="Pfam" id="PF01844">
    <property type="entry name" value="HNH"/>
    <property type="match status" value="1"/>
</dbReference>
<comment type="caution">
    <text evidence="2">The sequence shown here is derived from an EMBL/GenBank/DDBJ whole genome shotgun (WGS) entry which is preliminary data.</text>
</comment>
<evidence type="ECO:0000313" key="3">
    <source>
        <dbReference type="Proteomes" id="UP000323426"/>
    </source>
</evidence>
<protein>
    <recommendedName>
        <fullName evidence="1">HNH domain-containing protein</fullName>
    </recommendedName>
</protein>
<dbReference type="InterPro" id="IPR002711">
    <property type="entry name" value="HNH"/>
</dbReference>
<dbReference type="EMBL" id="VWSF01000019">
    <property type="protein sequence ID" value="KAA5542073.1"/>
    <property type="molecule type" value="Genomic_DNA"/>
</dbReference>
<evidence type="ECO:0000313" key="2">
    <source>
        <dbReference type="EMBL" id="KAA5542073.1"/>
    </source>
</evidence>
<feature type="domain" description="HNH" evidence="1">
    <location>
        <begin position="196"/>
        <end position="251"/>
    </location>
</feature>
<accession>A0A5M6D417</accession>
<name>A0A5M6D417_9BACT</name>
<dbReference type="Proteomes" id="UP000323426">
    <property type="component" value="Unassembled WGS sequence"/>
</dbReference>
<keyword evidence="3" id="KW-1185">Reference proteome</keyword>
<dbReference type="CDD" id="cd00085">
    <property type="entry name" value="HNHc"/>
    <property type="match status" value="1"/>
</dbReference>